<evidence type="ECO:0000256" key="3">
    <source>
        <dbReference type="ARBA" id="ARBA00030602"/>
    </source>
</evidence>
<evidence type="ECO:0000256" key="1">
    <source>
        <dbReference type="ARBA" id="ARBA00008861"/>
    </source>
</evidence>
<gene>
    <name evidence="6" type="ORF">EI97DRAFT_430243</name>
</gene>
<dbReference type="GeneID" id="54550811"/>
<organism evidence="6 7">
    <name type="scientific">Westerdykella ornata</name>
    <dbReference type="NCBI Taxonomy" id="318751"/>
    <lineage>
        <taxon>Eukaryota</taxon>
        <taxon>Fungi</taxon>
        <taxon>Dikarya</taxon>
        <taxon>Ascomycota</taxon>
        <taxon>Pezizomycotina</taxon>
        <taxon>Dothideomycetes</taxon>
        <taxon>Pleosporomycetidae</taxon>
        <taxon>Pleosporales</taxon>
        <taxon>Sporormiaceae</taxon>
        <taxon>Westerdykella</taxon>
    </lineage>
</organism>
<dbReference type="EMBL" id="ML986485">
    <property type="protein sequence ID" value="KAF2280538.1"/>
    <property type="molecule type" value="Genomic_DNA"/>
</dbReference>
<dbReference type="SUPFAM" id="SSF110857">
    <property type="entry name" value="Gamma-glutamyl cyclotransferase-like"/>
    <property type="match status" value="1"/>
</dbReference>
<dbReference type="InterPro" id="IPR036568">
    <property type="entry name" value="GGCT-like_sf"/>
</dbReference>
<sequence>MAHFKGNNPDDGYSDNPSAVSAVPCKIPPPPPLPKSTKASVPAPPPPPLPPTEAPKISNSDFLRVMAAIQRPKSETSADAKPPFQRCHMFFYGSLMDPEVLQAILDLPEPPTMKQGSITGFSVKMWGMYPTLVRNDSGRVSGTFWEVTSEAHFLRLEAYETSAYTWCECDVELSDGAVLHNCRTFCWAGDPESEELEEGSFDLEWYQKYFKPSVTRRR</sequence>
<dbReference type="InterPro" id="IPR009288">
    <property type="entry name" value="AIG2-like_dom"/>
</dbReference>
<feature type="region of interest" description="Disordered" evidence="4">
    <location>
        <begin position="1"/>
        <end position="57"/>
    </location>
</feature>
<dbReference type="Pfam" id="PF06094">
    <property type="entry name" value="GGACT"/>
    <property type="match status" value="1"/>
</dbReference>
<evidence type="ECO:0000256" key="2">
    <source>
        <dbReference type="ARBA" id="ARBA00022679"/>
    </source>
</evidence>
<dbReference type="Proteomes" id="UP000800097">
    <property type="component" value="Unassembled WGS sequence"/>
</dbReference>
<dbReference type="RefSeq" id="XP_033658076.1">
    <property type="nucleotide sequence ID" value="XM_033797636.1"/>
</dbReference>
<dbReference type="InterPro" id="IPR013024">
    <property type="entry name" value="GGCT-like"/>
</dbReference>
<feature type="domain" description="Gamma-glutamylcyclotransferase AIG2-like" evidence="5">
    <location>
        <begin position="89"/>
        <end position="201"/>
    </location>
</feature>
<evidence type="ECO:0000259" key="5">
    <source>
        <dbReference type="Pfam" id="PF06094"/>
    </source>
</evidence>
<dbReference type="AlphaFoldDB" id="A0A6A6JXJ9"/>
<dbReference type="InterPro" id="IPR045038">
    <property type="entry name" value="AIG2-like"/>
</dbReference>
<reference evidence="6" key="1">
    <citation type="journal article" date="2020" name="Stud. Mycol.">
        <title>101 Dothideomycetes genomes: a test case for predicting lifestyles and emergence of pathogens.</title>
        <authorList>
            <person name="Haridas S."/>
            <person name="Albert R."/>
            <person name="Binder M."/>
            <person name="Bloem J."/>
            <person name="Labutti K."/>
            <person name="Salamov A."/>
            <person name="Andreopoulos B."/>
            <person name="Baker S."/>
            <person name="Barry K."/>
            <person name="Bills G."/>
            <person name="Bluhm B."/>
            <person name="Cannon C."/>
            <person name="Castanera R."/>
            <person name="Culley D."/>
            <person name="Daum C."/>
            <person name="Ezra D."/>
            <person name="Gonzalez J."/>
            <person name="Henrissat B."/>
            <person name="Kuo A."/>
            <person name="Liang C."/>
            <person name="Lipzen A."/>
            <person name="Lutzoni F."/>
            <person name="Magnuson J."/>
            <person name="Mondo S."/>
            <person name="Nolan M."/>
            <person name="Ohm R."/>
            <person name="Pangilinan J."/>
            <person name="Park H.-J."/>
            <person name="Ramirez L."/>
            <person name="Alfaro M."/>
            <person name="Sun H."/>
            <person name="Tritt A."/>
            <person name="Yoshinaga Y."/>
            <person name="Zwiers L.-H."/>
            <person name="Turgeon B."/>
            <person name="Goodwin S."/>
            <person name="Spatafora J."/>
            <person name="Crous P."/>
            <person name="Grigoriev I."/>
        </authorList>
    </citation>
    <scope>NUCLEOTIDE SEQUENCE</scope>
    <source>
        <strain evidence="6">CBS 379.55</strain>
    </source>
</reference>
<feature type="compositionally biased region" description="Pro residues" evidence="4">
    <location>
        <begin position="42"/>
        <end position="53"/>
    </location>
</feature>
<evidence type="ECO:0000256" key="4">
    <source>
        <dbReference type="SAM" id="MobiDB-lite"/>
    </source>
</evidence>
<protein>
    <recommendedName>
        <fullName evidence="3">Putative gamma-glutamylcyclotransferase</fullName>
    </recommendedName>
</protein>
<keyword evidence="7" id="KW-1185">Reference proteome</keyword>
<dbReference type="PANTHER" id="PTHR31544">
    <property type="entry name" value="AIG2-LIKE PROTEIN D"/>
    <property type="match status" value="1"/>
</dbReference>
<dbReference type="GO" id="GO:0016740">
    <property type="term" value="F:transferase activity"/>
    <property type="evidence" value="ECO:0007669"/>
    <property type="project" value="UniProtKB-KW"/>
</dbReference>
<dbReference type="PANTHER" id="PTHR31544:SF4">
    <property type="entry name" value="GAMMA-GLUTAMYLCYCLOTRANSFERASE-RELATED"/>
    <property type="match status" value="1"/>
</dbReference>
<name>A0A6A6JXJ9_WESOR</name>
<keyword evidence="2" id="KW-0808">Transferase</keyword>
<accession>A0A6A6JXJ9</accession>
<dbReference type="Gene3D" id="3.10.490.10">
    <property type="entry name" value="Gamma-glutamyl cyclotransferase-like"/>
    <property type="match status" value="1"/>
</dbReference>
<evidence type="ECO:0000313" key="6">
    <source>
        <dbReference type="EMBL" id="KAF2280538.1"/>
    </source>
</evidence>
<proteinExistence type="inferred from homology"/>
<dbReference type="OrthoDB" id="3262926at2759"/>
<comment type="similarity">
    <text evidence="1">Belongs to the gamma-glutamylcyclotransferase family.</text>
</comment>
<dbReference type="CDD" id="cd06661">
    <property type="entry name" value="GGCT_like"/>
    <property type="match status" value="1"/>
</dbReference>
<evidence type="ECO:0000313" key="7">
    <source>
        <dbReference type="Proteomes" id="UP000800097"/>
    </source>
</evidence>